<dbReference type="Proteomes" id="UP000219689">
    <property type="component" value="Unassembled WGS sequence"/>
</dbReference>
<name>A0A2A5QRL4_9EURY</name>
<feature type="transmembrane region" description="Helical" evidence="1">
    <location>
        <begin position="12"/>
        <end position="34"/>
    </location>
</feature>
<organism evidence="2 3">
    <name type="scientific">Natrinema ejinorense</name>
    <dbReference type="NCBI Taxonomy" id="373386"/>
    <lineage>
        <taxon>Archaea</taxon>
        <taxon>Methanobacteriati</taxon>
        <taxon>Methanobacteriota</taxon>
        <taxon>Stenosarchaea group</taxon>
        <taxon>Halobacteria</taxon>
        <taxon>Halobacteriales</taxon>
        <taxon>Natrialbaceae</taxon>
        <taxon>Natrinema</taxon>
    </lineage>
</organism>
<keyword evidence="1" id="KW-1133">Transmembrane helix</keyword>
<feature type="transmembrane region" description="Helical" evidence="1">
    <location>
        <begin position="46"/>
        <end position="74"/>
    </location>
</feature>
<keyword evidence="1" id="KW-0472">Membrane</keyword>
<comment type="caution">
    <text evidence="2">The sequence shown here is derived from an EMBL/GenBank/DDBJ whole genome shotgun (WGS) entry which is preliminary data.</text>
</comment>
<proteinExistence type="predicted"/>
<gene>
    <name evidence="2" type="ORF">CP557_02255</name>
</gene>
<feature type="transmembrane region" description="Helical" evidence="1">
    <location>
        <begin position="185"/>
        <end position="204"/>
    </location>
</feature>
<keyword evidence="3" id="KW-1185">Reference proteome</keyword>
<evidence type="ECO:0000313" key="3">
    <source>
        <dbReference type="Proteomes" id="UP000219689"/>
    </source>
</evidence>
<feature type="transmembrane region" description="Helical" evidence="1">
    <location>
        <begin position="146"/>
        <end position="164"/>
    </location>
</feature>
<evidence type="ECO:0000313" key="2">
    <source>
        <dbReference type="EMBL" id="PCR89462.1"/>
    </source>
</evidence>
<accession>A0A2A5QRL4</accession>
<reference evidence="2 3" key="1">
    <citation type="submission" date="2017-09" db="EMBL/GenBank/DDBJ databases">
        <title>Genome sequences of Natrinema ejinorence JCM 13890T.</title>
        <authorList>
            <person name="Roh S.W."/>
            <person name="Kim Y.B."/>
            <person name="Kim J.Y."/>
        </authorList>
    </citation>
    <scope>NUCLEOTIDE SEQUENCE [LARGE SCALE GENOMIC DNA]</scope>
    <source>
        <strain evidence="2 3">JCM 13890</strain>
    </source>
</reference>
<keyword evidence="1" id="KW-0812">Transmembrane</keyword>
<evidence type="ECO:0000256" key="1">
    <source>
        <dbReference type="SAM" id="Phobius"/>
    </source>
</evidence>
<dbReference type="AlphaFoldDB" id="A0A2A5QRL4"/>
<sequence>MASLRQPSISSLRLLSSFVIGFGTLILIVSLLLITLNQVFAVNWQIILLFVAASAILVLGILWYGGIFISPWSLRLRTVYRKYRHFGALSLLSVIKSRRRRSMEFMKGILLVITVLIAGIFIGFIHSSLSEEVPFNISGSVLGTTWQVHAVIIGFSFVALTFVWEEIYGNSLNNELTRLFVEDIGSIWTVTFVFGANLVIGAIAFTHSSVETAEFLPIYTTAVLFTASILTVAKRFLDALDLLFYTDLDGKVKNFAKEDLEKEIISTSSTPNQVLAESVPGFDQVSMRLPNFGLERIIVSSKDIDKRGTVSDINLRRMYKISEIVNQDATASIDQNPTIDMTLAEDTTVISLDGDLSKEQLEQIERQLRRGIRTRGGN</sequence>
<dbReference type="EMBL" id="NXNI01000001">
    <property type="protein sequence ID" value="PCR89462.1"/>
    <property type="molecule type" value="Genomic_DNA"/>
</dbReference>
<feature type="transmembrane region" description="Helical" evidence="1">
    <location>
        <begin position="216"/>
        <end position="233"/>
    </location>
</feature>
<feature type="transmembrane region" description="Helical" evidence="1">
    <location>
        <begin position="105"/>
        <end position="126"/>
    </location>
</feature>
<protein>
    <submittedName>
        <fullName evidence="2">Uncharacterized protein</fullName>
    </submittedName>
</protein>